<dbReference type="EMBL" id="QGLR01000012">
    <property type="protein sequence ID" value="PXZ06507.1"/>
    <property type="molecule type" value="Genomic_DNA"/>
</dbReference>
<keyword evidence="2" id="KW-1185">Reference proteome</keyword>
<evidence type="ECO:0000313" key="1">
    <source>
        <dbReference type="EMBL" id="PXZ06507.1"/>
    </source>
</evidence>
<protein>
    <submittedName>
        <fullName evidence="1">Uncharacterized protein</fullName>
    </submittedName>
</protein>
<evidence type="ECO:0000313" key="2">
    <source>
        <dbReference type="Proteomes" id="UP000247932"/>
    </source>
</evidence>
<gene>
    <name evidence="1" type="ORF">DKK70_11125</name>
</gene>
<name>A0A2V4EDU8_9GAMM</name>
<reference evidence="1 2" key="1">
    <citation type="submission" date="2018-05" db="EMBL/GenBank/DDBJ databases">
        <title>Reference genomes for bee gut microbiota database.</title>
        <authorList>
            <person name="Ellegaard K.M."/>
        </authorList>
    </citation>
    <scope>NUCLEOTIDE SEQUENCE [LARGE SCALE GENOMIC DNA]</scope>
    <source>
        <strain evidence="1 2">ESL0182</strain>
    </source>
</reference>
<organism evidence="1 2">
    <name type="scientific">Gilliamella apicola</name>
    <dbReference type="NCBI Taxonomy" id="1196095"/>
    <lineage>
        <taxon>Bacteria</taxon>
        <taxon>Pseudomonadati</taxon>
        <taxon>Pseudomonadota</taxon>
        <taxon>Gammaproteobacteria</taxon>
        <taxon>Orbales</taxon>
        <taxon>Orbaceae</taxon>
        <taxon>Gilliamella</taxon>
    </lineage>
</organism>
<accession>A0A2V4EDU8</accession>
<sequence>MNELEIKQNDKSVNLSNPIYYSENKLKLNLNTKSNKKWDENILKRSLDSNFINENIEKLNSISDK</sequence>
<proteinExistence type="predicted"/>
<dbReference type="AlphaFoldDB" id="A0A2V4EDU8"/>
<comment type="caution">
    <text evidence="1">The sequence shown here is derived from an EMBL/GenBank/DDBJ whole genome shotgun (WGS) entry which is preliminary data.</text>
</comment>
<dbReference type="Proteomes" id="UP000247932">
    <property type="component" value="Unassembled WGS sequence"/>
</dbReference>